<evidence type="ECO:0000259" key="2">
    <source>
        <dbReference type="PROSITE" id="PS50011"/>
    </source>
</evidence>
<keyword evidence="3" id="KW-0418">Kinase</keyword>
<dbReference type="Proteomes" id="UP000799778">
    <property type="component" value="Unassembled WGS sequence"/>
</dbReference>
<dbReference type="GO" id="GO:0044773">
    <property type="term" value="P:mitotic DNA damage checkpoint signaling"/>
    <property type="evidence" value="ECO:0007669"/>
    <property type="project" value="TreeGrafter"/>
</dbReference>
<dbReference type="RefSeq" id="XP_033388585.1">
    <property type="nucleotide sequence ID" value="XM_033521083.1"/>
</dbReference>
<dbReference type="InterPro" id="IPR011009">
    <property type="entry name" value="Kinase-like_dom_sf"/>
</dbReference>
<feature type="compositionally biased region" description="Polar residues" evidence="1">
    <location>
        <begin position="278"/>
        <end position="291"/>
    </location>
</feature>
<proteinExistence type="predicted"/>
<gene>
    <name evidence="3" type="ORF">BU24DRAFT_135900</name>
</gene>
<dbReference type="InterPro" id="IPR008271">
    <property type="entry name" value="Ser/Thr_kinase_AS"/>
</dbReference>
<evidence type="ECO:0000313" key="4">
    <source>
        <dbReference type="Proteomes" id="UP000799778"/>
    </source>
</evidence>
<feature type="domain" description="Protein kinase" evidence="2">
    <location>
        <begin position="419"/>
        <end position="713"/>
    </location>
</feature>
<dbReference type="PANTHER" id="PTHR44167:SF24">
    <property type="entry name" value="SERINE_THREONINE-PROTEIN KINASE CHK2"/>
    <property type="match status" value="1"/>
</dbReference>
<accession>A0A6A5Y4R4</accession>
<dbReference type="PROSITE" id="PS50011">
    <property type="entry name" value="PROTEIN_KINASE_DOM"/>
    <property type="match status" value="1"/>
</dbReference>
<dbReference type="SUPFAM" id="SSF56112">
    <property type="entry name" value="Protein kinase-like (PK-like)"/>
    <property type="match status" value="1"/>
</dbReference>
<dbReference type="AlphaFoldDB" id="A0A6A5Y4R4"/>
<dbReference type="GO" id="GO:0004674">
    <property type="term" value="F:protein serine/threonine kinase activity"/>
    <property type="evidence" value="ECO:0007669"/>
    <property type="project" value="TreeGrafter"/>
</dbReference>
<dbReference type="Gene3D" id="1.10.510.10">
    <property type="entry name" value="Transferase(Phosphotransferase) domain 1"/>
    <property type="match status" value="1"/>
</dbReference>
<dbReference type="GO" id="GO:0005634">
    <property type="term" value="C:nucleus"/>
    <property type="evidence" value="ECO:0007669"/>
    <property type="project" value="TreeGrafter"/>
</dbReference>
<dbReference type="CDD" id="cd00180">
    <property type="entry name" value="PKc"/>
    <property type="match status" value="1"/>
</dbReference>
<sequence>MRQTVSTQRFINTKRYRPILNDVLDAFEAFCANGSNRVAWRNLRVFLTIYIAKYFDYNNGLPSRSSSVRANHLASLPVPHLGHLIGEVVYVLLLSAGVLRASDDRIPWPVTEDTRKLSLVSEAVLHRILLDVTIELSDLLGSARLDRSSGVLFGFIHDWNPSESEHLYERVYSFQLLMSEAIIEPVQIERKETLLDTSVNRLRRALSARLGSKRRSNKSNQLAEGITPRNRPISIALGETLVRPKAQLLPDNGLFEDFIVGSTTNTQLNTITEEESSNDSNRTLVPSSKSTKSIKHASRKSSIDILRIKELRKSDSLHPIIFDDAQSARSGTSGHNSFFTAETHISITSDMHQSGNRNSISTFISIATSNTFDQDLMCSAYRTLLEEHDLIPEPTMETNWSGRGQHAEYGKDEHDDIPLQVEMVLGKTRTALVESVRCKRVRLVRKTMRCTKWSGITREDALREVQHLYRVQHSHIVRLVGTYVIGNDLAILTYPCAEWNLEVFMRTLTTAEDMEIRRKSLRHFFTCLAKVLDFMHSFPLKHMDIKPQNLLVRDIRGSDVNDSDPYKIYFTDFGISRSYPSIEESETETPTSFTRTYAAAEVILQESRGLSADIYSLGCVFAEMIATILDVSKTNETNPTQTHWGALENARGKTETGQLRPYYSAVTSVQQWLSQLSIEEPELRAVRHWTKEMIQTDASARPSARQIADDPHLPFACLSCTLRTGPEDFECAEPCVATTTRNGND</sequence>
<dbReference type="PANTHER" id="PTHR44167">
    <property type="entry name" value="OVARIAN-SPECIFIC SERINE/THREONINE-PROTEIN KINASE LOK-RELATED"/>
    <property type="match status" value="1"/>
</dbReference>
<evidence type="ECO:0000256" key="1">
    <source>
        <dbReference type="SAM" id="MobiDB-lite"/>
    </source>
</evidence>
<dbReference type="Pfam" id="PF00069">
    <property type="entry name" value="Pkinase"/>
    <property type="match status" value="1"/>
</dbReference>
<dbReference type="EMBL" id="ML978067">
    <property type="protein sequence ID" value="KAF2020246.1"/>
    <property type="molecule type" value="Genomic_DNA"/>
</dbReference>
<keyword evidence="3" id="KW-0808">Transferase</keyword>
<dbReference type="OrthoDB" id="4062651at2759"/>
<keyword evidence="4" id="KW-1185">Reference proteome</keyword>
<dbReference type="GeneID" id="54278480"/>
<dbReference type="PROSITE" id="PS00108">
    <property type="entry name" value="PROTEIN_KINASE_ST"/>
    <property type="match status" value="1"/>
</dbReference>
<feature type="region of interest" description="Disordered" evidence="1">
    <location>
        <begin position="270"/>
        <end position="293"/>
    </location>
</feature>
<protein>
    <submittedName>
        <fullName evidence="3">Kinase-like protein</fullName>
    </submittedName>
</protein>
<dbReference type="SMART" id="SM00220">
    <property type="entry name" value="S_TKc"/>
    <property type="match status" value="1"/>
</dbReference>
<dbReference type="GO" id="GO:0005524">
    <property type="term" value="F:ATP binding"/>
    <property type="evidence" value="ECO:0007669"/>
    <property type="project" value="InterPro"/>
</dbReference>
<reference evidence="3" key="1">
    <citation type="journal article" date="2020" name="Stud. Mycol.">
        <title>101 Dothideomycetes genomes: a test case for predicting lifestyles and emergence of pathogens.</title>
        <authorList>
            <person name="Haridas S."/>
            <person name="Albert R."/>
            <person name="Binder M."/>
            <person name="Bloem J."/>
            <person name="Labutti K."/>
            <person name="Salamov A."/>
            <person name="Andreopoulos B."/>
            <person name="Baker S."/>
            <person name="Barry K."/>
            <person name="Bills G."/>
            <person name="Bluhm B."/>
            <person name="Cannon C."/>
            <person name="Castanera R."/>
            <person name="Culley D."/>
            <person name="Daum C."/>
            <person name="Ezra D."/>
            <person name="Gonzalez J."/>
            <person name="Henrissat B."/>
            <person name="Kuo A."/>
            <person name="Liang C."/>
            <person name="Lipzen A."/>
            <person name="Lutzoni F."/>
            <person name="Magnuson J."/>
            <person name="Mondo S."/>
            <person name="Nolan M."/>
            <person name="Ohm R."/>
            <person name="Pangilinan J."/>
            <person name="Park H.-J."/>
            <person name="Ramirez L."/>
            <person name="Alfaro M."/>
            <person name="Sun H."/>
            <person name="Tritt A."/>
            <person name="Yoshinaga Y."/>
            <person name="Zwiers L.-H."/>
            <person name="Turgeon B."/>
            <person name="Goodwin S."/>
            <person name="Spatafora J."/>
            <person name="Crous P."/>
            <person name="Grigoriev I."/>
        </authorList>
    </citation>
    <scope>NUCLEOTIDE SEQUENCE</scope>
    <source>
        <strain evidence="3">CBS 175.79</strain>
    </source>
</reference>
<evidence type="ECO:0000313" key="3">
    <source>
        <dbReference type="EMBL" id="KAF2020246.1"/>
    </source>
</evidence>
<organism evidence="3 4">
    <name type="scientific">Aaosphaeria arxii CBS 175.79</name>
    <dbReference type="NCBI Taxonomy" id="1450172"/>
    <lineage>
        <taxon>Eukaryota</taxon>
        <taxon>Fungi</taxon>
        <taxon>Dikarya</taxon>
        <taxon>Ascomycota</taxon>
        <taxon>Pezizomycotina</taxon>
        <taxon>Dothideomycetes</taxon>
        <taxon>Pleosporomycetidae</taxon>
        <taxon>Pleosporales</taxon>
        <taxon>Pleosporales incertae sedis</taxon>
        <taxon>Aaosphaeria</taxon>
    </lineage>
</organism>
<name>A0A6A5Y4R4_9PLEO</name>
<dbReference type="InterPro" id="IPR000719">
    <property type="entry name" value="Prot_kinase_dom"/>
</dbReference>